<feature type="transmembrane region" description="Helical" evidence="9">
    <location>
        <begin position="493"/>
        <end position="513"/>
    </location>
</feature>
<proteinExistence type="inferred from homology"/>
<dbReference type="EMBL" id="JATAAI010000020">
    <property type="protein sequence ID" value="KAK1738760.1"/>
    <property type="molecule type" value="Genomic_DNA"/>
</dbReference>
<feature type="compositionally biased region" description="Polar residues" evidence="10">
    <location>
        <begin position="78"/>
        <end position="93"/>
    </location>
</feature>
<keyword evidence="3 9" id="KW-0813">Transport</keyword>
<protein>
    <recommendedName>
        <fullName evidence="9">ADP,ATP carrier protein</fullName>
    </recommendedName>
</protein>
<name>A0AAD8Y422_9STRA</name>
<feature type="compositionally biased region" description="Basic and acidic residues" evidence="10">
    <location>
        <begin position="94"/>
        <end position="104"/>
    </location>
</feature>
<feature type="compositionally biased region" description="Acidic residues" evidence="10">
    <location>
        <begin position="111"/>
        <end position="120"/>
    </location>
</feature>
<feature type="compositionally biased region" description="Polar residues" evidence="10">
    <location>
        <begin position="20"/>
        <end position="43"/>
    </location>
</feature>
<dbReference type="Proteomes" id="UP001224775">
    <property type="component" value="Unassembled WGS sequence"/>
</dbReference>
<feature type="transmembrane region" description="Helical" evidence="9">
    <location>
        <begin position="323"/>
        <end position="343"/>
    </location>
</feature>
<keyword evidence="7 9" id="KW-1133">Transmembrane helix</keyword>
<evidence type="ECO:0000256" key="4">
    <source>
        <dbReference type="ARBA" id="ARBA00022692"/>
    </source>
</evidence>
<feature type="transmembrane region" description="Helical" evidence="9">
    <location>
        <begin position="397"/>
        <end position="420"/>
    </location>
</feature>
<evidence type="ECO:0000256" key="8">
    <source>
        <dbReference type="ARBA" id="ARBA00023136"/>
    </source>
</evidence>
<reference evidence="11" key="1">
    <citation type="submission" date="2023-06" db="EMBL/GenBank/DDBJ databases">
        <title>Survivors Of The Sea: Transcriptome response of Skeletonema marinoi to long-term dormancy.</title>
        <authorList>
            <person name="Pinder M.I.M."/>
            <person name="Kourtchenko O."/>
            <person name="Robertson E.K."/>
            <person name="Larsson T."/>
            <person name="Maumus F."/>
            <person name="Osuna-Cruz C.M."/>
            <person name="Vancaester E."/>
            <person name="Stenow R."/>
            <person name="Vandepoele K."/>
            <person name="Ploug H."/>
            <person name="Bruchert V."/>
            <person name="Godhe A."/>
            <person name="Topel M."/>
        </authorList>
    </citation>
    <scope>NUCLEOTIDE SEQUENCE</scope>
    <source>
        <strain evidence="11">R05AC</strain>
    </source>
</reference>
<feature type="transmembrane region" description="Helical" evidence="9">
    <location>
        <begin position="639"/>
        <end position="658"/>
    </location>
</feature>
<evidence type="ECO:0000256" key="10">
    <source>
        <dbReference type="SAM" id="MobiDB-lite"/>
    </source>
</evidence>
<dbReference type="GO" id="GO:0016020">
    <property type="term" value="C:membrane"/>
    <property type="evidence" value="ECO:0007669"/>
    <property type="project" value="UniProtKB-SubCell"/>
</dbReference>
<evidence type="ECO:0000256" key="3">
    <source>
        <dbReference type="ARBA" id="ARBA00022448"/>
    </source>
</evidence>
<organism evidence="11 12">
    <name type="scientific">Skeletonema marinoi</name>
    <dbReference type="NCBI Taxonomy" id="267567"/>
    <lineage>
        <taxon>Eukaryota</taxon>
        <taxon>Sar</taxon>
        <taxon>Stramenopiles</taxon>
        <taxon>Ochrophyta</taxon>
        <taxon>Bacillariophyta</taxon>
        <taxon>Coscinodiscophyceae</taxon>
        <taxon>Thalassiosirophycidae</taxon>
        <taxon>Thalassiosirales</taxon>
        <taxon>Skeletonemataceae</taxon>
        <taxon>Skeletonema</taxon>
        <taxon>Skeletonema marinoi-dohrnii complex</taxon>
    </lineage>
</organism>
<feature type="transmembrane region" description="Helical" evidence="9">
    <location>
        <begin position="581"/>
        <end position="600"/>
    </location>
</feature>
<feature type="transmembrane region" description="Helical" evidence="9">
    <location>
        <begin position="198"/>
        <end position="214"/>
    </location>
</feature>
<feature type="transmembrane region" description="Helical" evidence="9">
    <location>
        <begin position="152"/>
        <end position="173"/>
    </location>
</feature>
<feature type="transmembrane region" description="Helical" evidence="9">
    <location>
        <begin position="432"/>
        <end position="453"/>
    </location>
</feature>
<sequence>MGDNDEHNSSSSGNNTANAPQNSSLAAADTTVPSPAASSATTMNDFADEEDENNDSSAHPLLSSIKKKVKMGSFSIRYNPQQKRGHRSSTNESQFHDFTPHEETDACNDQSDNDDDNDEDELISNLQYNRSNTTLASRLLHRLKHQSTVCFLPLRIILLALYLAFTLSSFWILDSIKEPTLAILVDGDLGKHQPRAKMVSFLVVIVLALGMEWLDRLKRHQAADKQKRRENAVDRLNEELEHSWSERNLPLSMMTSMDTCDSSNSSNDGNYIRTKWRSMKVRVSSQFWNHFAWTDASTNDDDDADDAEGEQTSSSSSSKITTIAFYIVGSFYIHGFIAVAIALKTHPSFRSKAIFHDMSQVAELESGGLDVYQSSEFSTPVDDGGDDGHGDWYYPTLGYVLFALVESFGSVSITIFWAFANSHLTLETAERHYGSIVALAQMGAIAGSTLSAVSGRRKKQDEQQHFILDEEGRVDVDMRVDDVKEGDAHVTPMLIFAACGCIGVGMVIMAAYAQLFSKPMHNNVQQSAQNSDRGNTRQIIGDDDQLITSTDSAKQTAPNGGVSDDLLGGLRMIFRYEYLKLVLAASVLYEIALTCMHYELNLIGLDRFGVGISIKDESEHSTTLTKSDSDEGITYIQFMGWYGQTVNILSLFLSFYAFPRLIKNYGLRTTIRIFPTVLLLVTICAFVMFERNLYFLFISLSICKALTYSVHDPSEEVLYMPTSDAVKFKAKFWIDVVGQRIAKAIGSVINNYAGSVDGILKYGSLPSIVTALILWLACYQVGIQFDGLIKSGDVVGEDEVASECNEIEMSEQLRGGDDSNESDLFRDPEEDVVLTKFGKANRSESGSEHVLL</sequence>
<keyword evidence="8 9" id="KW-0472">Membrane</keyword>
<keyword evidence="5 9" id="KW-0547">Nucleotide-binding</keyword>
<accession>A0AAD8Y422</accession>
<evidence type="ECO:0000256" key="7">
    <source>
        <dbReference type="ARBA" id="ARBA00022989"/>
    </source>
</evidence>
<dbReference type="GO" id="GO:0005524">
    <property type="term" value="F:ATP binding"/>
    <property type="evidence" value="ECO:0007669"/>
    <property type="project" value="UniProtKB-KW"/>
</dbReference>
<keyword evidence="12" id="KW-1185">Reference proteome</keyword>
<feature type="compositionally biased region" description="Low complexity" evidence="10">
    <location>
        <begin position="9"/>
        <end position="19"/>
    </location>
</feature>
<dbReference type="PANTHER" id="PTHR31187:SF1">
    <property type="entry name" value="ADP,ATP CARRIER PROTEIN 1"/>
    <property type="match status" value="1"/>
</dbReference>
<evidence type="ECO:0000256" key="9">
    <source>
        <dbReference type="RuleBase" id="RU363121"/>
    </source>
</evidence>
<gene>
    <name evidence="11" type="ORF">QTG54_010790</name>
</gene>
<evidence type="ECO:0000313" key="12">
    <source>
        <dbReference type="Proteomes" id="UP001224775"/>
    </source>
</evidence>
<dbReference type="GO" id="GO:0005471">
    <property type="term" value="F:ATP:ADP antiporter activity"/>
    <property type="evidence" value="ECO:0007669"/>
    <property type="project" value="InterPro"/>
</dbReference>
<comment type="caution">
    <text evidence="11">The sequence shown here is derived from an EMBL/GenBank/DDBJ whole genome shotgun (WGS) entry which is preliminary data.</text>
</comment>
<comment type="similarity">
    <text evidence="2 9">Belongs to the ADP/ATP translocase tlc family.</text>
</comment>
<dbReference type="PANTHER" id="PTHR31187">
    <property type="match status" value="1"/>
</dbReference>
<comment type="subcellular location">
    <subcellularLocation>
        <location evidence="1 9">Membrane</location>
        <topology evidence="1 9">Multi-pass membrane protein</topology>
    </subcellularLocation>
</comment>
<keyword evidence="6 9" id="KW-0067">ATP-binding</keyword>
<evidence type="ECO:0000256" key="5">
    <source>
        <dbReference type="ARBA" id="ARBA00022741"/>
    </source>
</evidence>
<feature type="transmembrane region" description="Helical" evidence="9">
    <location>
        <begin position="670"/>
        <end position="688"/>
    </location>
</feature>
<dbReference type="AlphaFoldDB" id="A0AAD8Y422"/>
<dbReference type="InterPro" id="IPR004667">
    <property type="entry name" value="ADP_ATP_car_bac_type"/>
</dbReference>
<feature type="region of interest" description="Disordered" evidence="10">
    <location>
        <begin position="1"/>
        <end position="59"/>
    </location>
</feature>
<keyword evidence="4 9" id="KW-0812">Transmembrane</keyword>
<evidence type="ECO:0000313" key="11">
    <source>
        <dbReference type="EMBL" id="KAK1738760.1"/>
    </source>
</evidence>
<dbReference type="Pfam" id="PF03219">
    <property type="entry name" value="TLC"/>
    <property type="match status" value="1"/>
</dbReference>
<evidence type="ECO:0000256" key="1">
    <source>
        <dbReference type="ARBA" id="ARBA00004141"/>
    </source>
</evidence>
<evidence type="ECO:0000256" key="6">
    <source>
        <dbReference type="ARBA" id="ARBA00022840"/>
    </source>
</evidence>
<evidence type="ECO:0000256" key="2">
    <source>
        <dbReference type="ARBA" id="ARBA00007127"/>
    </source>
</evidence>
<feature type="region of interest" description="Disordered" evidence="10">
    <location>
        <begin position="78"/>
        <end position="120"/>
    </location>
</feature>